<name>A0A839RI98_9ACTN</name>
<dbReference type="EMBL" id="JACHWS010000001">
    <property type="protein sequence ID" value="MBB3036097.1"/>
    <property type="molecule type" value="Genomic_DNA"/>
</dbReference>
<dbReference type="SUPFAM" id="SSF81324">
    <property type="entry name" value="Voltage-gated potassium channels"/>
    <property type="match status" value="1"/>
</dbReference>
<keyword evidence="1" id="KW-0812">Transmembrane</keyword>
<evidence type="ECO:0000256" key="1">
    <source>
        <dbReference type="SAM" id="Phobius"/>
    </source>
</evidence>
<feature type="domain" description="Potassium channel" evidence="2">
    <location>
        <begin position="83"/>
        <end position="151"/>
    </location>
</feature>
<dbReference type="Proteomes" id="UP000567922">
    <property type="component" value="Unassembled WGS sequence"/>
</dbReference>
<organism evidence="3 4">
    <name type="scientific">Hoyosella altamirensis</name>
    <dbReference type="NCBI Taxonomy" id="616997"/>
    <lineage>
        <taxon>Bacteria</taxon>
        <taxon>Bacillati</taxon>
        <taxon>Actinomycetota</taxon>
        <taxon>Actinomycetes</taxon>
        <taxon>Mycobacteriales</taxon>
        <taxon>Hoyosellaceae</taxon>
        <taxon>Hoyosella</taxon>
    </lineage>
</organism>
<sequence>MDWAITAVGALLVCTVLWDIFHTLWHTSGQGRIAHVVLLAVWKATAALGGRGRRLSGPLAMFGVIGTWGALVVLGWALIYYPHMPDSFSYELGLDPERPGQALDALYMSLVTLATLGYGDIVPTAEWLRIVTPLQALVGFALLTAAVSWVLQVYPALSRRRVLARRLEMLAVGGLADNLNEMHACTAARVLDEVAAGLAQVRIDLDQYAETYYFRDGGAQSTLATKLDFVASLAREAQRAELADVRILGRVLEDALDRLADLIDHRFVRSGGDTAAVLDIYAAQQRV</sequence>
<evidence type="ECO:0000313" key="4">
    <source>
        <dbReference type="Proteomes" id="UP000567922"/>
    </source>
</evidence>
<comment type="caution">
    <text evidence="3">The sequence shown here is derived from an EMBL/GenBank/DDBJ whole genome shotgun (WGS) entry which is preliminary data.</text>
</comment>
<keyword evidence="1" id="KW-1133">Transmembrane helix</keyword>
<evidence type="ECO:0000313" key="3">
    <source>
        <dbReference type="EMBL" id="MBB3036097.1"/>
    </source>
</evidence>
<gene>
    <name evidence="3" type="ORF">FHU29_000531</name>
</gene>
<dbReference type="OrthoDB" id="8477930at2"/>
<dbReference type="Pfam" id="PF07885">
    <property type="entry name" value="Ion_trans_2"/>
    <property type="match status" value="1"/>
</dbReference>
<dbReference type="AlphaFoldDB" id="A0A839RI98"/>
<dbReference type="RefSeq" id="WP_064439736.1">
    <property type="nucleotide sequence ID" value="NZ_BDDI01000005.1"/>
</dbReference>
<evidence type="ECO:0000259" key="2">
    <source>
        <dbReference type="Pfam" id="PF07885"/>
    </source>
</evidence>
<keyword evidence="4" id="KW-1185">Reference proteome</keyword>
<protein>
    <recommendedName>
        <fullName evidence="2">Potassium channel domain-containing protein</fullName>
    </recommendedName>
</protein>
<feature type="transmembrane region" description="Helical" evidence="1">
    <location>
        <begin position="136"/>
        <end position="157"/>
    </location>
</feature>
<feature type="transmembrane region" description="Helical" evidence="1">
    <location>
        <begin position="6"/>
        <end position="25"/>
    </location>
</feature>
<feature type="transmembrane region" description="Helical" evidence="1">
    <location>
        <begin position="59"/>
        <end position="81"/>
    </location>
</feature>
<proteinExistence type="predicted"/>
<dbReference type="InterPro" id="IPR013099">
    <property type="entry name" value="K_chnl_dom"/>
</dbReference>
<dbReference type="Gene3D" id="1.10.287.70">
    <property type="match status" value="1"/>
</dbReference>
<reference evidence="3 4" key="1">
    <citation type="submission" date="2020-08" db="EMBL/GenBank/DDBJ databases">
        <title>Sequencing the genomes of 1000 actinobacteria strains.</title>
        <authorList>
            <person name="Klenk H.-P."/>
        </authorList>
    </citation>
    <scope>NUCLEOTIDE SEQUENCE [LARGE SCALE GENOMIC DNA]</scope>
    <source>
        <strain evidence="3 4">DSM 45258</strain>
    </source>
</reference>
<keyword evidence="1" id="KW-0472">Membrane</keyword>
<accession>A0A839RI98</accession>